<reference evidence="1 2" key="1">
    <citation type="submission" date="2016-03" db="EMBL/GenBank/DDBJ databases">
        <title>EvidentialGene: Evidence-directed Construction of Genes on Genomes.</title>
        <authorList>
            <person name="Gilbert D.G."/>
            <person name="Choi J.-H."/>
            <person name="Mockaitis K."/>
            <person name="Colbourne J."/>
            <person name="Pfrender M."/>
        </authorList>
    </citation>
    <scope>NUCLEOTIDE SEQUENCE [LARGE SCALE GENOMIC DNA]</scope>
    <source>
        <strain evidence="1 2">Xinb3</strain>
        <tissue evidence="1">Complete organism</tissue>
    </source>
</reference>
<dbReference type="AlphaFoldDB" id="A0A164S4F8"/>
<dbReference type="Proteomes" id="UP000076858">
    <property type="component" value="Unassembled WGS sequence"/>
</dbReference>
<sequence length="65" mass="7132">MYDVHTASEGSTFSLQNGSIIKWTKAERTISQLAVCQSDIKDASFSFSIVCPPKSQAYLMSAILE</sequence>
<protein>
    <submittedName>
        <fullName evidence="1">Uncharacterized protein</fullName>
    </submittedName>
</protein>
<keyword evidence="2" id="KW-1185">Reference proteome</keyword>
<evidence type="ECO:0000313" key="2">
    <source>
        <dbReference type="Proteomes" id="UP000076858"/>
    </source>
</evidence>
<gene>
    <name evidence="1" type="ORF">APZ42_026595</name>
</gene>
<organism evidence="1 2">
    <name type="scientific">Daphnia magna</name>
    <dbReference type="NCBI Taxonomy" id="35525"/>
    <lineage>
        <taxon>Eukaryota</taxon>
        <taxon>Metazoa</taxon>
        <taxon>Ecdysozoa</taxon>
        <taxon>Arthropoda</taxon>
        <taxon>Crustacea</taxon>
        <taxon>Branchiopoda</taxon>
        <taxon>Diplostraca</taxon>
        <taxon>Cladocera</taxon>
        <taxon>Anomopoda</taxon>
        <taxon>Daphniidae</taxon>
        <taxon>Daphnia</taxon>
    </lineage>
</organism>
<name>A0A164S4F8_9CRUS</name>
<evidence type="ECO:0000313" key="1">
    <source>
        <dbReference type="EMBL" id="KZS09236.1"/>
    </source>
</evidence>
<dbReference type="EMBL" id="LRGB01002097">
    <property type="protein sequence ID" value="KZS09236.1"/>
    <property type="molecule type" value="Genomic_DNA"/>
</dbReference>
<accession>A0A164S4F8</accession>
<proteinExistence type="predicted"/>
<comment type="caution">
    <text evidence="1">The sequence shown here is derived from an EMBL/GenBank/DDBJ whole genome shotgun (WGS) entry which is preliminary data.</text>
</comment>